<reference evidence="2" key="1">
    <citation type="journal article" date="2016" name="Mol. Biol. Evol.">
        <title>Comparative Genomics of Early-Diverging Mushroom-Forming Fungi Provides Insights into the Origins of Lignocellulose Decay Capabilities.</title>
        <authorList>
            <person name="Nagy L.G."/>
            <person name="Riley R."/>
            <person name="Tritt A."/>
            <person name="Adam C."/>
            <person name="Daum C."/>
            <person name="Floudas D."/>
            <person name="Sun H."/>
            <person name="Yadav J.S."/>
            <person name="Pangilinan J."/>
            <person name="Larsson K.H."/>
            <person name="Matsuura K."/>
            <person name="Barry K."/>
            <person name="Labutti K."/>
            <person name="Kuo R."/>
            <person name="Ohm R.A."/>
            <person name="Bhattacharya S.S."/>
            <person name="Shirouzu T."/>
            <person name="Yoshinaga Y."/>
            <person name="Martin F.M."/>
            <person name="Grigoriev I.V."/>
            <person name="Hibbett D.S."/>
        </authorList>
    </citation>
    <scope>NUCLEOTIDE SEQUENCE [LARGE SCALE GENOMIC DNA]</scope>
    <source>
        <strain evidence="2">CBS 109695</strain>
    </source>
</reference>
<name>A0A166JVH9_9AGAM</name>
<protein>
    <submittedName>
        <fullName evidence="2">Uncharacterized protein</fullName>
    </submittedName>
</protein>
<evidence type="ECO:0000313" key="2">
    <source>
        <dbReference type="EMBL" id="KZP21254.1"/>
    </source>
</evidence>
<feature type="region of interest" description="Disordered" evidence="1">
    <location>
        <begin position="32"/>
        <end position="130"/>
    </location>
</feature>
<dbReference type="AlphaFoldDB" id="A0A166JVH9"/>
<feature type="compositionally biased region" description="Polar residues" evidence="1">
    <location>
        <begin position="79"/>
        <end position="114"/>
    </location>
</feature>
<dbReference type="EMBL" id="KV417548">
    <property type="protein sequence ID" value="KZP21254.1"/>
    <property type="molecule type" value="Genomic_DNA"/>
</dbReference>
<gene>
    <name evidence="2" type="ORF">FIBSPDRAFT_953763</name>
</gene>
<proteinExistence type="predicted"/>
<organism evidence="2">
    <name type="scientific">Athelia psychrophila</name>
    <dbReference type="NCBI Taxonomy" id="1759441"/>
    <lineage>
        <taxon>Eukaryota</taxon>
        <taxon>Fungi</taxon>
        <taxon>Dikarya</taxon>
        <taxon>Basidiomycota</taxon>
        <taxon>Agaricomycotina</taxon>
        <taxon>Agaricomycetes</taxon>
        <taxon>Agaricomycetidae</taxon>
        <taxon>Atheliales</taxon>
        <taxon>Atheliaceae</taxon>
        <taxon>Athelia</taxon>
    </lineage>
</organism>
<accession>A0A166JVH9</accession>
<evidence type="ECO:0000256" key="1">
    <source>
        <dbReference type="SAM" id="MobiDB-lite"/>
    </source>
</evidence>
<sequence length="130" mass="13387">MQPKATSPVSAVLRNTASCAIPARMAHPATALPIPKQLSMPPVVSPSPALSRPMESVNSPPKPPSLVKSPLQPAANSEPVPQSQHAADSRVGTLQTTHNAPPSPAHESTTSKGDMTSGCAGHTSLRTHPE</sequence>